<dbReference type="Proteomes" id="UP000199657">
    <property type="component" value="Unassembled WGS sequence"/>
</dbReference>
<dbReference type="STRING" id="406100.SAMN04488052_11232"/>
<dbReference type="EMBL" id="FOEG01000012">
    <property type="protein sequence ID" value="SEP14213.1"/>
    <property type="molecule type" value="Genomic_DNA"/>
</dbReference>
<gene>
    <name evidence="1" type="ORF">SAMN04488052_11232</name>
</gene>
<evidence type="ECO:0000313" key="1">
    <source>
        <dbReference type="EMBL" id="SEP14213.1"/>
    </source>
</evidence>
<organism evidence="1 2">
    <name type="scientific">Aquisalimonas asiatica</name>
    <dbReference type="NCBI Taxonomy" id="406100"/>
    <lineage>
        <taxon>Bacteria</taxon>
        <taxon>Pseudomonadati</taxon>
        <taxon>Pseudomonadota</taxon>
        <taxon>Gammaproteobacteria</taxon>
        <taxon>Chromatiales</taxon>
        <taxon>Ectothiorhodospiraceae</taxon>
        <taxon>Aquisalimonas</taxon>
    </lineage>
</organism>
<accession>A0A1H8VFZ6</accession>
<proteinExistence type="predicted"/>
<name>A0A1H8VFZ6_9GAMM</name>
<dbReference type="AlphaFoldDB" id="A0A1H8VFZ6"/>
<evidence type="ECO:0000313" key="2">
    <source>
        <dbReference type="Proteomes" id="UP000199657"/>
    </source>
</evidence>
<keyword evidence="2" id="KW-1185">Reference proteome</keyword>
<sequence>MVRTGASPAYPVDLKVHPTALEGNDAWGLVDVAGSPAHLVDLKVHPTGLRRALRLRFPAQA</sequence>
<protein>
    <submittedName>
        <fullName evidence="1">Uncharacterized protein</fullName>
    </submittedName>
</protein>
<reference evidence="1 2" key="1">
    <citation type="submission" date="2016-10" db="EMBL/GenBank/DDBJ databases">
        <authorList>
            <person name="de Groot N.N."/>
        </authorList>
    </citation>
    <scope>NUCLEOTIDE SEQUENCE [LARGE SCALE GENOMIC DNA]</scope>
    <source>
        <strain evidence="1 2">CGMCC 1.6291</strain>
    </source>
</reference>